<dbReference type="PRINTS" id="PR00834">
    <property type="entry name" value="PROTEASES2C"/>
</dbReference>
<protein>
    <submittedName>
        <fullName evidence="3">Trypsin-like peptidase domain-containing protein</fullName>
    </submittedName>
</protein>
<accession>A0ABT2JY77</accession>
<feature type="region of interest" description="Disordered" evidence="1">
    <location>
        <begin position="220"/>
        <end position="268"/>
    </location>
</feature>
<dbReference type="InterPro" id="IPR009003">
    <property type="entry name" value="Peptidase_S1_PA"/>
</dbReference>
<comment type="caution">
    <text evidence="3">The sequence shown here is derived from an EMBL/GenBank/DDBJ whole genome shotgun (WGS) entry which is preliminary data.</text>
</comment>
<dbReference type="SUPFAM" id="SSF50494">
    <property type="entry name" value="Trypsin-like serine proteases"/>
    <property type="match status" value="1"/>
</dbReference>
<keyword evidence="4" id="KW-1185">Reference proteome</keyword>
<evidence type="ECO:0000313" key="3">
    <source>
        <dbReference type="EMBL" id="MCT2592821.1"/>
    </source>
</evidence>
<keyword evidence="2" id="KW-1133">Transmembrane helix</keyword>
<evidence type="ECO:0000313" key="4">
    <source>
        <dbReference type="Proteomes" id="UP001156389"/>
    </source>
</evidence>
<dbReference type="PANTHER" id="PTHR22939">
    <property type="entry name" value="SERINE PROTEASE FAMILY S1C HTRA-RELATED"/>
    <property type="match status" value="1"/>
</dbReference>
<dbReference type="Gene3D" id="2.40.10.10">
    <property type="entry name" value="Trypsin-like serine proteases"/>
    <property type="match status" value="2"/>
</dbReference>
<dbReference type="RefSeq" id="WP_260220141.1">
    <property type="nucleotide sequence ID" value="NZ_JAJAGO010000011.1"/>
</dbReference>
<dbReference type="Pfam" id="PF13365">
    <property type="entry name" value="Trypsin_2"/>
    <property type="match status" value="1"/>
</dbReference>
<gene>
    <name evidence="3" type="ORF">LHJ74_23390</name>
</gene>
<feature type="region of interest" description="Disordered" evidence="1">
    <location>
        <begin position="1"/>
        <end position="43"/>
    </location>
</feature>
<dbReference type="InterPro" id="IPR043504">
    <property type="entry name" value="Peptidase_S1_PA_chymotrypsin"/>
</dbReference>
<evidence type="ECO:0000256" key="1">
    <source>
        <dbReference type="SAM" id="MobiDB-lite"/>
    </source>
</evidence>
<keyword evidence="2" id="KW-0472">Membrane</keyword>
<dbReference type="Proteomes" id="UP001156389">
    <property type="component" value="Unassembled WGS sequence"/>
</dbReference>
<evidence type="ECO:0000256" key="2">
    <source>
        <dbReference type="SAM" id="Phobius"/>
    </source>
</evidence>
<sequence>MSEYDANGPQSSQAPQSPQPQQPQQSPPPAPAWPPPPPGSDVALARARRVRGPRALIAAVAVAAAVIGGGAAALVSEAFDAEPSAATTGSSAVSGTQTGTGTTNGITGVAEKVSPSVVEINAASGQGQTTGSGVVISEDGEILTNNHVVSGAQKIEITLKNGKTTTAEVVGTEPELDMALIKAEGVSGLTPAALGDSDQTGIGDQVVAFGSPEGLTGTVTSGIISSKNRDVTVQREGGSPEGGSSQGGPENWPFQYDGGEYNGDVGSDTTTYKALQTDASLNPGNSGGPLVNMKGQVIGINSANGGAGGSDGSSAGGGGSVGLGFAVPINDVKQILDDLRAGDGR</sequence>
<feature type="compositionally biased region" description="Pro residues" evidence="1">
    <location>
        <begin position="17"/>
        <end position="39"/>
    </location>
</feature>
<feature type="transmembrane region" description="Helical" evidence="2">
    <location>
        <begin position="55"/>
        <end position="75"/>
    </location>
</feature>
<organism evidence="3 4">
    <name type="scientific">Streptomyces gossypii</name>
    <dbReference type="NCBI Taxonomy" id="2883101"/>
    <lineage>
        <taxon>Bacteria</taxon>
        <taxon>Bacillati</taxon>
        <taxon>Actinomycetota</taxon>
        <taxon>Actinomycetes</taxon>
        <taxon>Kitasatosporales</taxon>
        <taxon>Streptomycetaceae</taxon>
        <taxon>Streptomyces</taxon>
    </lineage>
</organism>
<dbReference type="EMBL" id="JAJAGO010000011">
    <property type="protein sequence ID" value="MCT2592821.1"/>
    <property type="molecule type" value="Genomic_DNA"/>
</dbReference>
<dbReference type="InterPro" id="IPR001940">
    <property type="entry name" value="Peptidase_S1C"/>
</dbReference>
<keyword evidence="2" id="KW-0812">Transmembrane</keyword>
<proteinExistence type="predicted"/>
<dbReference type="PANTHER" id="PTHR22939:SF129">
    <property type="entry name" value="SERINE PROTEASE HTRA2, MITOCHONDRIAL"/>
    <property type="match status" value="1"/>
</dbReference>
<feature type="region of interest" description="Disordered" evidence="1">
    <location>
        <begin position="86"/>
        <end position="106"/>
    </location>
</feature>
<name>A0ABT2JY77_9ACTN</name>
<reference evidence="3 4" key="1">
    <citation type="submission" date="2021-10" db="EMBL/GenBank/DDBJ databases">
        <title>Streptomyces gossypii sp. nov., isolated from soil collected from cotton field.</title>
        <authorList>
            <person name="Ge X."/>
            <person name="Chen X."/>
            <person name="Liu W."/>
        </authorList>
    </citation>
    <scope>NUCLEOTIDE SEQUENCE [LARGE SCALE GENOMIC DNA]</scope>
    <source>
        <strain evidence="3 4">N2-109</strain>
    </source>
</reference>